<dbReference type="Proteomes" id="UP001175211">
    <property type="component" value="Unassembled WGS sequence"/>
</dbReference>
<evidence type="ECO:0008006" key="3">
    <source>
        <dbReference type="Google" id="ProtNLM"/>
    </source>
</evidence>
<evidence type="ECO:0000313" key="1">
    <source>
        <dbReference type="EMBL" id="KAK0460160.1"/>
    </source>
</evidence>
<reference evidence="1" key="1">
    <citation type="submission" date="2023-06" db="EMBL/GenBank/DDBJ databases">
        <authorList>
            <consortium name="Lawrence Berkeley National Laboratory"/>
            <person name="Ahrendt S."/>
            <person name="Sahu N."/>
            <person name="Indic B."/>
            <person name="Wong-Bajracharya J."/>
            <person name="Merenyi Z."/>
            <person name="Ke H.-M."/>
            <person name="Monk M."/>
            <person name="Kocsube S."/>
            <person name="Drula E."/>
            <person name="Lipzen A."/>
            <person name="Balint B."/>
            <person name="Henrissat B."/>
            <person name="Andreopoulos B."/>
            <person name="Martin F.M."/>
            <person name="Harder C.B."/>
            <person name="Rigling D."/>
            <person name="Ford K.L."/>
            <person name="Foster G.D."/>
            <person name="Pangilinan J."/>
            <person name="Papanicolaou A."/>
            <person name="Barry K."/>
            <person name="LaButti K."/>
            <person name="Viragh M."/>
            <person name="Koriabine M."/>
            <person name="Yan M."/>
            <person name="Riley R."/>
            <person name="Champramary S."/>
            <person name="Plett K.L."/>
            <person name="Tsai I.J."/>
            <person name="Slot J."/>
            <person name="Sipos G."/>
            <person name="Plett J."/>
            <person name="Nagy L.G."/>
            <person name="Grigoriev I.V."/>
        </authorList>
    </citation>
    <scope>NUCLEOTIDE SEQUENCE</scope>
    <source>
        <strain evidence="1">CCBAS 213</strain>
    </source>
</reference>
<protein>
    <recommendedName>
        <fullName evidence="3">F-box domain-containing protein</fullName>
    </recommendedName>
</protein>
<comment type="caution">
    <text evidence="1">The sequence shown here is derived from an EMBL/GenBank/DDBJ whole genome shotgun (WGS) entry which is preliminary data.</text>
</comment>
<dbReference type="EMBL" id="JAUEPS010000013">
    <property type="protein sequence ID" value="KAK0460160.1"/>
    <property type="molecule type" value="Genomic_DNA"/>
</dbReference>
<dbReference type="InterPro" id="IPR032675">
    <property type="entry name" value="LRR_dom_sf"/>
</dbReference>
<accession>A0AA39N7C0</accession>
<proteinExistence type="predicted"/>
<dbReference type="AlphaFoldDB" id="A0AA39N7C0"/>
<dbReference type="Gene3D" id="3.80.10.10">
    <property type="entry name" value="Ribonuclease Inhibitor"/>
    <property type="match status" value="1"/>
</dbReference>
<organism evidence="1 2">
    <name type="scientific">Armillaria tabescens</name>
    <name type="common">Ringless honey mushroom</name>
    <name type="synonym">Agaricus tabescens</name>
    <dbReference type="NCBI Taxonomy" id="1929756"/>
    <lineage>
        <taxon>Eukaryota</taxon>
        <taxon>Fungi</taxon>
        <taxon>Dikarya</taxon>
        <taxon>Basidiomycota</taxon>
        <taxon>Agaricomycotina</taxon>
        <taxon>Agaricomycetes</taxon>
        <taxon>Agaricomycetidae</taxon>
        <taxon>Agaricales</taxon>
        <taxon>Marasmiineae</taxon>
        <taxon>Physalacriaceae</taxon>
        <taxon>Desarmillaria</taxon>
    </lineage>
</organism>
<dbReference type="RefSeq" id="XP_060332286.1">
    <property type="nucleotide sequence ID" value="XM_060480188.1"/>
</dbReference>
<dbReference type="GeneID" id="85363736"/>
<name>A0AA39N7C0_ARMTA</name>
<gene>
    <name evidence="1" type="ORF">EV420DRAFT_1747112</name>
</gene>
<keyword evidence="2" id="KW-1185">Reference proteome</keyword>
<evidence type="ECO:0000313" key="2">
    <source>
        <dbReference type="Proteomes" id="UP001175211"/>
    </source>
</evidence>
<sequence>MLIAFRSMSHNIYTHFGPFLGREPSLRQLSRNRTLNTNPSSDAIYIDGTGSAEYDQYFSPLLRLLSSERVNGRNLVKSMTIVALDWSRLIDHFNCHAALRSFPDINDLCISNIRCSVDELESLILSFPHLTSLDLERVAFDYQVEAEPTQPDSREQYSNIDRLTITQLDANSVSVLDLFLPPSPLRFRQLRYLEIKGSSNILGTAKIPGTTDIMHRIGALSQATSGLTIGHISISGLNELNLTIALAFDYSYIFAVQWWTEVFGTLPATNALRRLKITLSGSWAGAGLSIGEKMTNDWNALDCFVRSEP</sequence>